<gene>
    <name evidence="10" type="primary">lprF</name>
    <name evidence="10" type="ORF">MLAC_12390</name>
</gene>
<dbReference type="RefSeq" id="WP_085159804.1">
    <property type="nucleotide sequence ID" value="NZ_AP022581.1"/>
</dbReference>
<reference evidence="10 11" key="1">
    <citation type="journal article" date="2019" name="Emerg. Microbes Infect.">
        <title>Comprehensive subspecies identification of 175 nontuberculous mycobacteria species based on 7547 genomic profiles.</title>
        <authorList>
            <person name="Matsumoto Y."/>
            <person name="Kinjo T."/>
            <person name="Motooka D."/>
            <person name="Nabeya D."/>
            <person name="Jung N."/>
            <person name="Uechi K."/>
            <person name="Horii T."/>
            <person name="Iida T."/>
            <person name="Fujita J."/>
            <person name="Nakamura S."/>
        </authorList>
    </citation>
    <scope>NUCLEOTIDE SEQUENCE [LARGE SCALE GENOMIC DNA]</scope>
    <source>
        <strain evidence="10 11">JCM 15657</strain>
    </source>
</reference>
<dbReference type="InterPro" id="IPR029046">
    <property type="entry name" value="LolA/LolB/LppX"/>
</dbReference>
<sequence length="287" mass="29191">MHGLISPPHTSHRPVSRRRHPVPVAILIAAALFAMFVTGCGKKSSTATSQTPGASGTSSPASPTSGAPSSQAAQLVQDCSKATTALHSLHVVLSTDNITTLPMESVDADVTNQPQDQGGRAVGNANVRLQPNTPAVAKQFVVTNKTMYTKNDDGTYTPMGPAQRIYDPGVVLSKDKGLGAVVGKVQSPQVAGNETINGVAAVKVTGTIDAAVIDPVVPGLGKGGGTLPIALYIVDVNAAGASPTATPGAPSRGPDPNLVRMVVDKDQGHVTITLSAWGQPVNIPNPG</sequence>
<dbReference type="EMBL" id="AP022581">
    <property type="protein sequence ID" value="BBX95945.1"/>
    <property type="molecule type" value="Genomic_DNA"/>
</dbReference>
<evidence type="ECO:0000256" key="1">
    <source>
        <dbReference type="ARBA" id="ARBA00004196"/>
    </source>
</evidence>
<feature type="compositionally biased region" description="Low complexity" evidence="8">
    <location>
        <begin position="51"/>
        <end position="70"/>
    </location>
</feature>
<keyword evidence="4" id="KW-0732">Signal</keyword>
<evidence type="ECO:0000256" key="8">
    <source>
        <dbReference type="SAM" id="MobiDB-lite"/>
    </source>
</evidence>
<dbReference type="Gene3D" id="2.50.20.20">
    <property type="match status" value="1"/>
</dbReference>
<evidence type="ECO:0000313" key="11">
    <source>
        <dbReference type="Proteomes" id="UP000466396"/>
    </source>
</evidence>
<dbReference type="AlphaFoldDB" id="A0A1X1Y8X4"/>
<dbReference type="InterPro" id="IPR009830">
    <property type="entry name" value="LppX/LprAFG"/>
</dbReference>
<dbReference type="OrthoDB" id="4763237at2"/>
<evidence type="ECO:0000256" key="3">
    <source>
        <dbReference type="ARBA" id="ARBA00022475"/>
    </source>
</evidence>
<feature type="transmembrane region" description="Helical" evidence="9">
    <location>
        <begin position="21"/>
        <end position="39"/>
    </location>
</feature>
<feature type="region of interest" description="Disordered" evidence="8">
    <location>
        <begin position="44"/>
        <end position="72"/>
    </location>
</feature>
<protein>
    <submittedName>
        <fullName evidence="10">Putative diacylated glycolipid transporter LprF</fullName>
    </submittedName>
</protein>
<evidence type="ECO:0000313" key="10">
    <source>
        <dbReference type="EMBL" id="BBX95945.1"/>
    </source>
</evidence>
<organism evidence="10 11">
    <name type="scientific">Mycobacterium lacus</name>
    <dbReference type="NCBI Taxonomy" id="169765"/>
    <lineage>
        <taxon>Bacteria</taxon>
        <taxon>Bacillati</taxon>
        <taxon>Actinomycetota</taxon>
        <taxon>Actinomycetes</taxon>
        <taxon>Mycobacteriales</taxon>
        <taxon>Mycobacteriaceae</taxon>
        <taxon>Mycobacterium</taxon>
    </lineage>
</organism>
<proteinExistence type="inferred from homology"/>
<evidence type="ECO:0000256" key="4">
    <source>
        <dbReference type="ARBA" id="ARBA00022729"/>
    </source>
</evidence>
<keyword evidence="3" id="KW-1003">Cell membrane</keyword>
<dbReference type="KEGG" id="mlj:MLAC_12390"/>
<dbReference type="CDD" id="cd16334">
    <property type="entry name" value="LppX-like"/>
    <property type="match status" value="1"/>
</dbReference>
<keyword evidence="9" id="KW-0812">Transmembrane</keyword>
<dbReference type="SUPFAM" id="SSF89392">
    <property type="entry name" value="Prokaryotic lipoproteins and lipoprotein localization factors"/>
    <property type="match status" value="1"/>
</dbReference>
<keyword evidence="5 9" id="KW-0472">Membrane</keyword>
<evidence type="ECO:0000256" key="6">
    <source>
        <dbReference type="ARBA" id="ARBA00023139"/>
    </source>
</evidence>
<evidence type="ECO:0000256" key="5">
    <source>
        <dbReference type="ARBA" id="ARBA00023136"/>
    </source>
</evidence>
<keyword evidence="6" id="KW-0564">Palmitate</keyword>
<keyword evidence="9" id="KW-1133">Transmembrane helix</keyword>
<dbReference type="STRING" id="169765.AWC15_20000"/>
<keyword evidence="7" id="KW-0449">Lipoprotein</keyword>
<evidence type="ECO:0000256" key="7">
    <source>
        <dbReference type="ARBA" id="ARBA00023288"/>
    </source>
</evidence>
<keyword evidence="11" id="KW-1185">Reference proteome</keyword>
<name>A0A1X1Y8X4_9MYCO</name>
<dbReference type="GO" id="GO:0030313">
    <property type="term" value="C:cell envelope"/>
    <property type="evidence" value="ECO:0007669"/>
    <property type="project" value="UniProtKB-SubCell"/>
</dbReference>
<evidence type="ECO:0000256" key="2">
    <source>
        <dbReference type="ARBA" id="ARBA00009194"/>
    </source>
</evidence>
<dbReference type="Pfam" id="PF07161">
    <property type="entry name" value="LppX_LprAFG"/>
    <property type="match status" value="1"/>
</dbReference>
<dbReference type="Proteomes" id="UP000466396">
    <property type="component" value="Chromosome"/>
</dbReference>
<accession>A0A1X1Y8X4</accession>
<comment type="similarity">
    <text evidence="2">Belongs to the LppX/LprAFG lipoprotein family.</text>
</comment>
<evidence type="ECO:0000256" key="9">
    <source>
        <dbReference type="SAM" id="Phobius"/>
    </source>
</evidence>
<comment type="subcellular location">
    <subcellularLocation>
        <location evidence="1">Cell envelope</location>
    </subcellularLocation>
</comment>